<keyword evidence="1" id="KW-0805">Transcription regulation</keyword>
<dbReference type="PANTHER" id="PTHR46796">
    <property type="entry name" value="HTH-TYPE TRANSCRIPTIONAL ACTIVATOR RHAS-RELATED"/>
    <property type="match status" value="1"/>
</dbReference>
<dbReference type="RefSeq" id="WP_165589920.1">
    <property type="nucleotide sequence ID" value="NZ_CVRL01000020.1"/>
</dbReference>
<evidence type="ECO:0000256" key="4">
    <source>
        <dbReference type="SAM" id="MobiDB-lite"/>
    </source>
</evidence>
<proteinExistence type="predicted"/>
<name>A0A0H5D2F0_9RHOB</name>
<dbReference type="STRING" id="481446.NIT7645_01604"/>
<keyword evidence="2" id="KW-0238">DNA-binding</keyword>
<evidence type="ECO:0000259" key="5">
    <source>
        <dbReference type="PROSITE" id="PS01124"/>
    </source>
</evidence>
<dbReference type="SUPFAM" id="SSF46689">
    <property type="entry name" value="Homeodomain-like"/>
    <property type="match status" value="1"/>
</dbReference>
<evidence type="ECO:0000256" key="1">
    <source>
        <dbReference type="ARBA" id="ARBA00023015"/>
    </source>
</evidence>
<sequence length="220" mass="24914">MLFHRWEYSVVADEVRIIQPDGCRDLILISRPGKPDAIRTTDWDNQPQVVHLQAGTMMVGYRLSPGTTITPTIQANEELNSDTLEDMIESEAKRSSEIFELIETLARSNATVEQVARQSGRTARTLQRQFRDLALPSPDFWRLLGRARRSAKALPCRVSLAEIAYEYGYSDQAHMTREYVRWFGSSPSRLRQNKGSIVDINQPGLGNWPSEGSSELGDLF</sequence>
<dbReference type="EMBL" id="CVRL01000020">
    <property type="protein sequence ID" value="CRL10918.1"/>
    <property type="molecule type" value="Genomic_DNA"/>
</dbReference>
<feature type="domain" description="HTH araC/xylS-type" evidence="5">
    <location>
        <begin position="96"/>
        <end position="193"/>
    </location>
</feature>
<evidence type="ECO:0000313" key="7">
    <source>
        <dbReference type="Proteomes" id="UP000043764"/>
    </source>
</evidence>
<evidence type="ECO:0000313" key="6">
    <source>
        <dbReference type="EMBL" id="CRL10918.1"/>
    </source>
</evidence>
<keyword evidence="3" id="KW-0804">Transcription</keyword>
<dbReference type="GO" id="GO:0003700">
    <property type="term" value="F:DNA-binding transcription factor activity"/>
    <property type="evidence" value="ECO:0007669"/>
    <property type="project" value="InterPro"/>
</dbReference>
<keyword evidence="7" id="KW-1185">Reference proteome</keyword>
<dbReference type="Gene3D" id="1.10.10.60">
    <property type="entry name" value="Homeodomain-like"/>
    <property type="match status" value="1"/>
</dbReference>
<organism evidence="6 7">
    <name type="scientific">Phaeobacter italicus</name>
    <dbReference type="NCBI Taxonomy" id="481446"/>
    <lineage>
        <taxon>Bacteria</taxon>
        <taxon>Pseudomonadati</taxon>
        <taxon>Pseudomonadota</taxon>
        <taxon>Alphaproteobacteria</taxon>
        <taxon>Rhodobacterales</taxon>
        <taxon>Roseobacteraceae</taxon>
        <taxon>Phaeobacter</taxon>
    </lineage>
</organism>
<evidence type="ECO:0000256" key="3">
    <source>
        <dbReference type="ARBA" id="ARBA00023163"/>
    </source>
</evidence>
<evidence type="ECO:0000256" key="2">
    <source>
        <dbReference type="ARBA" id="ARBA00023125"/>
    </source>
</evidence>
<accession>A0A0H5D2F0</accession>
<protein>
    <submittedName>
        <fullName evidence="6">Transcriptional activator FtrA</fullName>
    </submittedName>
</protein>
<dbReference type="InterPro" id="IPR009057">
    <property type="entry name" value="Homeodomain-like_sf"/>
</dbReference>
<reference evidence="7" key="1">
    <citation type="submission" date="2015-05" db="EMBL/GenBank/DDBJ databases">
        <authorList>
            <person name="Rodrigo-Torres Lidia"/>
            <person name="Arahal R.David."/>
        </authorList>
    </citation>
    <scope>NUCLEOTIDE SEQUENCE [LARGE SCALE GENOMIC DNA]</scope>
    <source>
        <strain evidence="7">CECT 7321</strain>
    </source>
</reference>
<dbReference type="AlphaFoldDB" id="A0A0H5D2F0"/>
<dbReference type="GO" id="GO:0043565">
    <property type="term" value="F:sequence-specific DNA binding"/>
    <property type="evidence" value="ECO:0007669"/>
    <property type="project" value="InterPro"/>
</dbReference>
<dbReference type="PROSITE" id="PS01124">
    <property type="entry name" value="HTH_ARAC_FAMILY_2"/>
    <property type="match status" value="1"/>
</dbReference>
<dbReference type="SMART" id="SM00342">
    <property type="entry name" value="HTH_ARAC"/>
    <property type="match status" value="1"/>
</dbReference>
<gene>
    <name evidence="6" type="ORF">NIT7321_01766</name>
</gene>
<dbReference type="Proteomes" id="UP000043764">
    <property type="component" value="Unassembled WGS sequence"/>
</dbReference>
<feature type="region of interest" description="Disordered" evidence="4">
    <location>
        <begin position="201"/>
        <end position="220"/>
    </location>
</feature>
<dbReference type="Pfam" id="PF12833">
    <property type="entry name" value="HTH_18"/>
    <property type="match status" value="1"/>
</dbReference>
<dbReference type="InterPro" id="IPR050204">
    <property type="entry name" value="AraC_XylS_family_regulators"/>
</dbReference>
<dbReference type="InterPro" id="IPR018060">
    <property type="entry name" value="HTH_AraC"/>
</dbReference>